<gene>
    <name evidence="3" type="ORF">IAB67_05385</name>
</gene>
<dbReference type="AlphaFoldDB" id="A0A9D1IX72"/>
<reference evidence="3" key="1">
    <citation type="submission" date="2020-10" db="EMBL/GenBank/DDBJ databases">
        <authorList>
            <person name="Gilroy R."/>
        </authorList>
    </citation>
    <scope>NUCLEOTIDE SEQUENCE</scope>
    <source>
        <strain evidence="3">CHK191-8634</strain>
    </source>
</reference>
<evidence type="ECO:0000256" key="1">
    <source>
        <dbReference type="SAM" id="Phobius"/>
    </source>
</evidence>
<organism evidence="3 4">
    <name type="scientific">Candidatus Ventrousia excrementavium</name>
    <dbReference type="NCBI Taxonomy" id="2840961"/>
    <lineage>
        <taxon>Bacteria</taxon>
        <taxon>Bacillati</taxon>
        <taxon>Bacillota</taxon>
        <taxon>Clostridia</taxon>
        <taxon>Eubacteriales</taxon>
        <taxon>Clostridiaceae</taxon>
        <taxon>Clostridiaceae incertae sedis</taxon>
        <taxon>Candidatus Ventrousia</taxon>
    </lineage>
</organism>
<proteinExistence type="predicted"/>
<name>A0A9D1IX72_9CLOT</name>
<comment type="caution">
    <text evidence="3">The sequence shown here is derived from an EMBL/GenBank/DDBJ whole genome shotgun (WGS) entry which is preliminary data.</text>
</comment>
<sequence length="111" mass="12459">MFVPFYSIYWMYKSAQRVDKLAQARGIPSDLSTLCLILAIFISFIPPMLMQDKINQIALAENGVQPPQPASMRAAPPVSVPEELKAYKELLDSGAITQEEYDQKKKQLLGL</sequence>
<feature type="domain" description="SHOCT" evidence="2">
    <location>
        <begin position="82"/>
        <end position="109"/>
    </location>
</feature>
<keyword evidence="1" id="KW-1133">Transmembrane helix</keyword>
<dbReference type="Proteomes" id="UP000824073">
    <property type="component" value="Unassembled WGS sequence"/>
</dbReference>
<reference evidence="3" key="2">
    <citation type="journal article" date="2021" name="PeerJ">
        <title>Extensive microbial diversity within the chicken gut microbiome revealed by metagenomics and culture.</title>
        <authorList>
            <person name="Gilroy R."/>
            <person name="Ravi A."/>
            <person name="Getino M."/>
            <person name="Pursley I."/>
            <person name="Horton D.L."/>
            <person name="Alikhan N.F."/>
            <person name="Baker D."/>
            <person name="Gharbi K."/>
            <person name="Hall N."/>
            <person name="Watson M."/>
            <person name="Adriaenssens E.M."/>
            <person name="Foster-Nyarko E."/>
            <person name="Jarju S."/>
            <person name="Secka A."/>
            <person name="Antonio M."/>
            <person name="Oren A."/>
            <person name="Chaudhuri R.R."/>
            <person name="La Ragione R."/>
            <person name="Hildebrand F."/>
            <person name="Pallen M.J."/>
        </authorList>
    </citation>
    <scope>NUCLEOTIDE SEQUENCE</scope>
    <source>
        <strain evidence="3">CHK191-8634</strain>
    </source>
</reference>
<protein>
    <submittedName>
        <fullName evidence="3">SHOCT domain-containing protein</fullName>
    </submittedName>
</protein>
<evidence type="ECO:0000259" key="2">
    <source>
        <dbReference type="Pfam" id="PF09851"/>
    </source>
</evidence>
<keyword evidence="1" id="KW-0472">Membrane</keyword>
<accession>A0A9D1IX72</accession>
<keyword evidence="1" id="KW-0812">Transmembrane</keyword>
<dbReference type="Pfam" id="PF09851">
    <property type="entry name" value="SHOCT"/>
    <property type="match status" value="1"/>
</dbReference>
<evidence type="ECO:0000313" key="4">
    <source>
        <dbReference type="Proteomes" id="UP000824073"/>
    </source>
</evidence>
<feature type="transmembrane region" description="Helical" evidence="1">
    <location>
        <begin position="31"/>
        <end position="49"/>
    </location>
</feature>
<dbReference type="InterPro" id="IPR018649">
    <property type="entry name" value="SHOCT"/>
</dbReference>
<evidence type="ECO:0000313" key="3">
    <source>
        <dbReference type="EMBL" id="HIU43714.1"/>
    </source>
</evidence>
<dbReference type="EMBL" id="DVMR01000044">
    <property type="protein sequence ID" value="HIU43714.1"/>
    <property type="molecule type" value="Genomic_DNA"/>
</dbReference>